<gene>
    <name evidence="2" type="ORF">CUZ56_01810</name>
</gene>
<dbReference type="AlphaFoldDB" id="A0A433SCS4"/>
<feature type="transmembrane region" description="Helical" evidence="1">
    <location>
        <begin position="302"/>
        <end position="323"/>
    </location>
</feature>
<evidence type="ECO:0000313" key="3">
    <source>
        <dbReference type="Proteomes" id="UP000286947"/>
    </source>
</evidence>
<keyword evidence="1" id="KW-0812">Transmembrane</keyword>
<evidence type="ECO:0000313" key="2">
    <source>
        <dbReference type="EMBL" id="RUS66530.1"/>
    </source>
</evidence>
<feature type="transmembrane region" description="Helical" evidence="1">
    <location>
        <begin position="230"/>
        <end position="251"/>
    </location>
</feature>
<evidence type="ECO:0000256" key="1">
    <source>
        <dbReference type="SAM" id="Phobius"/>
    </source>
</evidence>
<feature type="transmembrane region" description="Helical" evidence="1">
    <location>
        <begin position="103"/>
        <end position="127"/>
    </location>
</feature>
<feature type="transmembrane region" description="Helical" evidence="1">
    <location>
        <begin position="32"/>
        <end position="54"/>
    </location>
</feature>
<feature type="transmembrane region" description="Helical" evidence="1">
    <location>
        <begin position="66"/>
        <end position="91"/>
    </location>
</feature>
<dbReference type="RefSeq" id="WP_126980016.1">
    <property type="nucleotide sequence ID" value="NZ_PQSP01000004.1"/>
</dbReference>
<feature type="transmembrane region" description="Helical" evidence="1">
    <location>
        <begin position="184"/>
        <end position="201"/>
    </location>
</feature>
<feature type="transmembrane region" description="Helical" evidence="1">
    <location>
        <begin position="139"/>
        <end position="164"/>
    </location>
</feature>
<dbReference type="EMBL" id="PQSP01000004">
    <property type="protein sequence ID" value="RUS66530.1"/>
    <property type="molecule type" value="Genomic_DNA"/>
</dbReference>
<sequence length="441" mass="48401">MSNEVAHLSLPQEAAAMVELVAQPPGRLAGMAALAVLGLAGYMLTAILLLAGLYSQTAALQAVGSWRAALLSGLHIPTFIFVLAVFWVGLFSRSVCRLTVKNGLLCCAVGVLLCAVDAGQVFVYQWLIEGRVSAVVLGFWLPLVSLLRVLVLWAVFQLVMSAMVRQRWLEPAPLMLDAQQVKRCCLWGFSALLAALLLILWERWRVPYHMVTWGDGIEGIELAGPVVMQFLLLLPYVVAVLLVYVFALPVYGVPMRQPVKQEVEITRGMSHTEGGMLVYAFVPAEYGQSTPMVQRPRVARGVWRTFWGSVVVLAILAGIAYQIKVHHPLWFDDVLGWVVSLGTAVSTVLASLLALFVLWRVTRRAAGWAGRLFVVVVALLPLCVWFVLTVQALHGASSGVASMMSYNVAALLGWYFFPWVLCLWLLAVMVRGGIRAMLKMA</sequence>
<organism evidence="2 3">
    <name type="scientific">Saezia sanguinis</name>
    <dbReference type="NCBI Taxonomy" id="1965230"/>
    <lineage>
        <taxon>Bacteria</taxon>
        <taxon>Pseudomonadati</taxon>
        <taxon>Pseudomonadota</taxon>
        <taxon>Betaproteobacteria</taxon>
        <taxon>Burkholderiales</taxon>
        <taxon>Saeziaceae</taxon>
        <taxon>Saezia</taxon>
    </lineage>
</organism>
<protein>
    <submittedName>
        <fullName evidence="2">Uncharacterized protein</fullName>
    </submittedName>
</protein>
<keyword evidence="1" id="KW-0472">Membrane</keyword>
<dbReference type="Proteomes" id="UP000286947">
    <property type="component" value="Unassembled WGS sequence"/>
</dbReference>
<reference evidence="2 3" key="1">
    <citation type="submission" date="2018-01" db="EMBL/GenBank/DDBJ databases">
        <title>Saezia sanguinis gen. nov., sp. nov., in the order Burkholderiales isolated from human blood.</title>
        <authorList>
            <person name="Medina-Pascual M.J."/>
            <person name="Valdezate S."/>
            <person name="Monzon S."/>
            <person name="Cuesta I."/>
            <person name="Carrasco G."/>
            <person name="Villalon P."/>
            <person name="Saez-Nieto J.A."/>
        </authorList>
    </citation>
    <scope>NUCLEOTIDE SEQUENCE [LARGE SCALE GENOMIC DNA]</scope>
    <source>
        <strain evidence="2 3">CNM695-12</strain>
    </source>
</reference>
<feature type="transmembrane region" description="Helical" evidence="1">
    <location>
        <begin position="408"/>
        <end position="430"/>
    </location>
</feature>
<comment type="caution">
    <text evidence="2">The sequence shown here is derived from an EMBL/GenBank/DDBJ whole genome shotgun (WGS) entry which is preliminary data.</text>
</comment>
<feature type="transmembrane region" description="Helical" evidence="1">
    <location>
        <begin position="335"/>
        <end position="359"/>
    </location>
</feature>
<proteinExistence type="predicted"/>
<keyword evidence="3" id="KW-1185">Reference proteome</keyword>
<keyword evidence="1" id="KW-1133">Transmembrane helix</keyword>
<feature type="transmembrane region" description="Helical" evidence="1">
    <location>
        <begin position="368"/>
        <end position="388"/>
    </location>
</feature>
<name>A0A433SCS4_9BURK</name>
<accession>A0A433SCS4</accession>